<evidence type="ECO:0000313" key="5">
    <source>
        <dbReference type="EMBL" id="MBM7797948.1"/>
    </source>
</evidence>
<accession>A0ABS2RGT6</accession>
<dbReference type="NCBIfam" id="TIGR03445">
    <property type="entry name" value="mycothiol_MshB"/>
    <property type="match status" value="1"/>
</dbReference>
<dbReference type="Gene3D" id="3.40.50.10320">
    <property type="entry name" value="LmbE-like"/>
    <property type="match status" value="1"/>
</dbReference>
<dbReference type="SUPFAM" id="SSF102588">
    <property type="entry name" value="LmbE-like"/>
    <property type="match status" value="1"/>
</dbReference>
<evidence type="ECO:0000256" key="4">
    <source>
        <dbReference type="HAMAP-Rule" id="MF_01696"/>
    </source>
</evidence>
<dbReference type="InterPro" id="IPR024078">
    <property type="entry name" value="LmbE-like_dom_sf"/>
</dbReference>
<feature type="binding site" evidence="4">
    <location>
        <position position="22"/>
    </location>
    <ligand>
        <name>Zn(2+)</name>
        <dbReference type="ChEBI" id="CHEBI:29105"/>
    </ligand>
</feature>
<dbReference type="InterPro" id="IPR017810">
    <property type="entry name" value="Mycothiol_biosynthesis_MshB"/>
</dbReference>
<comment type="catalytic activity">
    <reaction evidence="4">
        <text>1D-myo-inositol 2-acetamido-2-deoxy-alpha-D-glucopyranoside + H2O = 1D-myo-inositol 2-amino-2-deoxy-alpha-D-glucopyranoside + acetate</text>
        <dbReference type="Rhea" id="RHEA:26180"/>
        <dbReference type="ChEBI" id="CHEBI:15377"/>
        <dbReference type="ChEBI" id="CHEBI:30089"/>
        <dbReference type="ChEBI" id="CHEBI:52442"/>
        <dbReference type="ChEBI" id="CHEBI:58886"/>
        <dbReference type="EC" id="3.5.1.103"/>
    </reaction>
</comment>
<proteinExistence type="inferred from homology"/>
<organism evidence="5 6">
    <name type="scientific">Microlunatus panaciterrae</name>
    <dbReference type="NCBI Taxonomy" id="400768"/>
    <lineage>
        <taxon>Bacteria</taxon>
        <taxon>Bacillati</taxon>
        <taxon>Actinomycetota</taxon>
        <taxon>Actinomycetes</taxon>
        <taxon>Propionibacteriales</taxon>
        <taxon>Propionibacteriaceae</taxon>
        <taxon>Microlunatus</taxon>
    </lineage>
</organism>
<evidence type="ECO:0000256" key="1">
    <source>
        <dbReference type="ARBA" id="ARBA00022723"/>
    </source>
</evidence>
<dbReference type="RefSeq" id="WP_338041147.1">
    <property type="nucleotide sequence ID" value="NZ_BAAAQP010000011.1"/>
</dbReference>
<comment type="caution">
    <text evidence="5">The sequence shown here is derived from an EMBL/GenBank/DDBJ whole genome shotgun (WGS) entry which is preliminary data.</text>
</comment>
<dbReference type="EC" id="3.5.1.103" evidence="4"/>
<keyword evidence="2 4" id="KW-0378">Hydrolase</keyword>
<dbReference type="PANTHER" id="PTHR12993:SF26">
    <property type="entry name" value="1D-MYO-INOSITOL 2-ACETAMIDO-2-DEOXY-ALPHA-D-GLUCOPYRANOSIDE DEACETYLASE"/>
    <property type="match status" value="1"/>
</dbReference>
<dbReference type="Pfam" id="PF02585">
    <property type="entry name" value="PIG-L"/>
    <property type="match status" value="1"/>
</dbReference>
<evidence type="ECO:0000313" key="6">
    <source>
        <dbReference type="Proteomes" id="UP000704762"/>
    </source>
</evidence>
<dbReference type="Proteomes" id="UP000704762">
    <property type="component" value="Unassembled WGS sequence"/>
</dbReference>
<evidence type="ECO:0000256" key="3">
    <source>
        <dbReference type="ARBA" id="ARBA00022833"/>
    </source>
</evidence>
<feature type="binding site" evidence="4">
    <location>
        <position position="161"/>
    </location>
    <ligand>
        <name>Zn(2+)</name>
        <dbReference type="ChEBI" id="CHEBI:29105"/>
    </ligand>
</feature>
<dbReference type="PANTHER" id="PTHR12993">
    <property type="entry name" value="N-ACETYLGLUCOSAMINYL-PHOSPHATIDYLINOSITOL DE-N-ACETYLASE-RELATED"/>
    <property type="match status" value="1"/>
</dbReference>
<comment type="similarity">
    <text evidence="4">Belongs to the MshB deacetylase family.</text>
</comment>
<dbReference type="GO" id="GO:0035595">
    <property type="term" value="F:N-acetylglucosaminylinositol deacetylase activity"/>
    <property type="evidence" value="ECO:0007669"/>
    <property type="project" value="UniProtKB-EC"/>
</dbReference>
<comment type="cofactor">
    <cofactor evidence="4">
        <name>Zn(2+)</name>
        <dbReference type="ChEBI" id="CHEBI:29105"/>
    </cofactor>
    <text evidence="4">Binds 1 zinc ion per subunit.</text>
</comment>
<keyword evidence="3 4" id="KW-0862">Zinc</keyword>
<dbReference type="HAMAP" id="MF_01696">
    <property type="entry name" value="MshB"/>
    <property type="match status" value="1"/>
</dbReference>
<comment type="function">
    <text evidence="4">Catalyzes the deacetylation of 1D-myo-inositol 2-acetamido-2-deoxy-alpha-D-glucopyranoside (GlcNAc-Ins) in the mycothiol biosynthesis pathway.</text>
</comment>
<keyword evidence="1 4" id="KW-0479">Metal-binding</keyword>
<evidence type="ECO:0000256" key="2">
    <source>
        <dbReference type="ARBA" id="ARBA00022801"/>
    </source>
</evidence>
<sequence>MTSVNAEPSARRLLLVHAHPDDEVIGTGVTMAKYVAEGAQVSLVTCTLGEEGEVLIPDIAHLAADKEDDLGQHRHGELTNAMSVLGVTDFQQLGGIGRYRDSGMAWDEQRRAVARDVLRDGIFWTADLLEAANDLVSVIRDRRPQVLITYDEYGLYGHPDHIQAHRVAMYAYILAGAASYRPDLGAAWTIQRVLWTAMSESEMREGIRLLRAAGDTESWGGADPDGEMPPMASPDSAIDAEVDGQPYAHLKIEAMRAHASQVETEGWFFEVAKVLGDRAWAREFYRLAAGQPFPQTDGWADDLFAGLE</sequence>
<dbReference type="EMBL" id="JAFBCF010000001">
    <property type="protein sequence ID" value="MBM7797948.1"/>
    <property type="molecule type" value="Genomic_DNA"/>
</dbReference>
<protein>
    <recommendedName>
        <fullName evidence="4">1D-myo-inositol 2-acetamido-2-deoxy-alpha-D-glucopyranoside deacetylase</fullName>
        <shortName evidence="4">GlcNAc-Ins deacetylase</shortName>
        <ecNumber evidence="4">3.5.1.103</ecNumber>
    </recommendedName>
    <alternativeName>
        <fullName evidence="4">N-acetyl-1-D-myo-inositol-2-amino-2-deoxy-alpha-D-glucopyranoside deacetylase</fullName>
    </alternativeName>
</protein>
<dbReference type="InterPro" id="IPR003737">
    <property type="entry name" value="GlcNAc_PI_deacetylase-related"/>
</dbReference>
<reference evidence="5 6" key="1">
    <citation type="submission" date="2021-01" db="EMBL/GenBank/DDBJ databases">
        <title>Sequencing the genomes of 1000 actinobacteria strains.</title>
        <authorList>
            <person name="Klenk H.-P."/>
        </authorList>
    </citation>
    <scope>NUCLEOTIDE SEQUENCE [LARGE SCALE GENOMIC DNA]</scope>
    <source>
        <strain evidence="5 6">DSM 18662</strain>
    </source>
</reference>
<name>A0ABS2RGT6_9ACTN</name>
<keyword evidence="6" id="KW-1185">Reference proteome</keyword>
<feature type="binding site" evidence="4">
    <location>
        <position position="19"/>
    </location>
    <ligand>
        <name>Zn(2+)</name>
        <dbReference type="ChEBI" id="CHEBI:29105"/>
    </ligand>
</feature>
<gene>
    <name evidence="4" type="primary">mshB</name>
    <name evidence="5" type="ORF">JOE57_000869</name>
</gene>